<proteinExistence type="predicted"/>
<keyword evidence="1" id="KW-0812">Transmembrane</keyword>
<dbReference type="Proteomes" id="UP001596250">
    <property type="component" value="Unassembled WGS sequence"/>
</dbReference>
<comment type="caution">
    <text evidence="3">The sequence shown here is derived from an EMBL/GenBank/DDBJ whole genome shotgun (WGS) entry which is preliminary data.</text>
</comment>
<reference evidence="4" key="1">
    <citation type="journal article" date="2019" name="Int. J. Syst. Evol. Microbiol.">
        <title>The Global Catalogue of Microorganisms (GCM) 10K type strain sequencing project: providing services to taxonomists for standard genome sequencing and annotation.</title>
        <authorList>
            <consortium name="The Broad Institute Genomics Platform"/>
            <consortium name="The Broad Institute Genome Sequencing Center for Infectious Disease"/>
            <person name="Wu L."/>
            <person name="Ma J."/>
        </authorList>
    </citation>
    <scope>NUCLEOTIDE SEQUENCE [LARGE SCALE GENOMIC DNA]</scope>
    <source>
        <strain evidence="4">CCM 8749</strain>
    </source>
</reference>
<dbReference type="PANTHER" id="PTHR34978:SF3">
    <property type="entry name" value="SLR0241 PROTEIN"/>
    <property type="match status" value="1"/>
</dbReference>
<dbReference type="EMBL" id="JBHSQV010000109">
    <property type="protein sequence ID" value="MFC5986509.1"/>
    <property type="molecule type" value="Genomic_DNA"/>
</dbReference>
<keyword evidence="4" id="KW-1185">Reference proteome</keyword>
<accession>A0ABW1IN58</accession>
<feature type="transmembrane region" description="Helical" evidence="1">
    <location>
        <begin position="12"/>
        <end position="32"/>
    </location>
</feature>
<gene>
    <name evidence="3" type="ORF">ACFPXP_08720</name>
</gene>
<dbReference type="CDD" id="cd07341">
    <property type="entry name" value="M56_BlaR1_MecR1_like"/>
    <property type="match status" value="1"/>
</dbReference>
<evidence type="ECO:0000313" key="3">
    <source>
        <dbReference type="EMBL" id="MFC5986509.1"/>
    </source>
</evidence>
<dbReference type="PANTHER" id="PTHR34978">
    <property type="entry name" value="POSSIBLE SENSOR-TRANSDUCER PROTEIN BLAR"/>
    <property type="match status" value="1"/>
</dbReference>
<protein>
    <submittedName>
        <fullName evidence="3">M56 family metallopeptidase</fullName>
    </submittedName>
</protein>
<feature type="transmembrane region" description="Helical" evidence="1">
    <location>
        <begin position="131"/>
        <end position="152"/>
    </location>
</feature>
<dbReference type="InterPro" id="IPR052173">
    <property type="entry name" value="Beta-lactam_resp_regulator"/>
</dbReference>
<sequence>MEQVVIILNQIFQWVLTTSAMASVMVGLILLAKFLLKDKLNIRWHYLLWILVIIRLILPWTPESSFSVFNLVNLETPLIEGDQQSTFSENSSYEVTDPILSTNNLENVTETSYFGQSKHQEVASENQTVSWISFIMLAWVLGIIFLFMYIFVSHRNFVRKVNSGALISDRRILQLFDQCKHSMHVRKNISLIKTNVINSPTLYGSIHPRLLLPEDTLHTFTNKELTYIFFHELAHFKRKDIPVNWLMTSLLILHWFNPILWYGCFRMREDQEMACDALALSFINPNESTHYGYTIIKLLENYSRSPSTPGVANFSGNKSQLKRRINMIALFKKKSIKWTIVTILLVFGIGLIGLTNPTSESELYKEIDKMTDYTIISTQEKEGSAVIELQVLDEAHSLREDFIQLETKIILDGIKHLPQKESDRYKVITIMYITKGTKRNIAEILVLNDTLQRNDWNKFENFQLPEIVDSYTYQPLAGIMDKERSQKLADELSEIVIGTDINGKEIKHGKLSKSFQNGISPSTTSIFELSEHLLSVYQQFSKTKSNEALNGIEPIDIVRLYYYTEFKAKDYETLYYLHVQDEEKYVIPPKDKFIEEAKSNTAARKMFLEELENNLVRLEQIYNNGNEARIEHIYNGEISSKVFQLVKENGVWKAHWLPLQ</sequence>
<name>A0ABW1IN58_9BACL</name>
<dbReference type="RefSeq" id="WP_379893837.1">
    <property type="nucleotide sequence ID" value="NZ_CBCSCT010000102.1"/>
</dbReference>
<evidence type="ECO:0000259" key="2">
    <source>
        <dbReference type="Pfam" id="PF05569"/>
    </source>
</evidence>
<keyword evidence="1" id="KW-0472">Membrane</keyword>
<feature type="domain" description="Peptidase M56" evidence="2">
    <location>
        <begin position="15"/>
        <end position="328"/>
    </location>
</feature>
<evidence type="ECO:0000256" key="1">
    <source>
        <dbReference type="SAM" id="Phobius"/>
    </source>
</evidence>
<feature type="transmembrane region" description="Helical" evidence="1">
    <location>
        <begin position="336"/>
        <end position="354"/>
    </location>
</feature>
<organism evidence="3 4">
    <name type="scientific">Marinicrinis lubricantis</name>
    <dbReference type="NCBI Taxonomy" id="2086470"/>
    <lineage>
        <taxon>Bacteria</taxon>
        <taxon>Bacillati</taxon>
        <taxon>Bacillota</taxon>
        <taxon>Bacilli</taxon>
        <taxon>Bacillales</taxon>
        <taxon>Paenibacillaceae</taxon>
    </lineage>
</organism>
<dbReference type="InterPro" id="IPR008756">
    <property type="entry name" value="Peptidase_M56"/>
</dbReference>
<feature type="transmembrane region" description="Helical" evidence="1">
    <location>
        <begin position="44"/>
        <end position="61"/>
    </location>
</feature>
<keyword evidence="1" id="KW-1133">Transmembrane helix</keyword>
<dbReference type="Pfam" id="PF05569">
    <property type="entry name" value="Peptidase_M56"/>
    <property type="match status" value="1"/>
</dbReference>
<evidence type="ECO:0000313" key="4">
    <source>
        <dbReference type="Proteomes" id="UP001596250"/>
    </source>
</evidence>